<name>B1HQS1_LYSSC</name>
<dbReference type="EMBL" id="CP000817">
    <property type="protein sequence ID" value="ACA40808.1"/>
    <property type="molecule type" value="Genomic_DNA"/>
</dbReference>
<dbReference type="Proteomes" id="UP000002164">
    <property type="component" value="Chromosome"/>
</dbReference>
<protein>
    <submittedName>
        <fullName evidence="2">Uncharacterized protein</fullName>
    </submittedName>
</protein>
<dbReference type="AlphaFoldDB" id="B1HQS1"/>
<feature type="region of interest" description="Disordered" evidence="1">
    <location>
        <begin position="1"/>
        <end position="39"/>
    </location>
</feature>
<evidence type="ECO:0000256" key="1">
    <source>
        <dbReference type="SAM" id="MobiDB-lite"/>
    </source>
</evidence>
<gene>
    <name evidence="2" type="ordered locus">Bsph_3308</name>
</gene>
<proteinExistence type="predicted"/>
<dbReference type="KEGG" id="lsp:Bsph_3308"/>
<sequence length="39" mass="4594">MQKSLKPIKYPTEERPAILLDPNNSNNRERYENAEDYVG</sequence>
<evidence type="ECO:0000313" key="3">
    <source>
        <dbReference type="Proteomes" id="UP000002164"/>
    </source>
</evidence>
<evidence type="ECO:0000313" key="2">
    <source>
        <dbReference type="EMBL" id="ACA40808.1"/>
    </source>
</evidence>
<reference evidence="2 3" key="1">
    <citation type="journal article" date="2008" name="J. Bacteriol.">
        <title>Complete genome sequence of the mosquitocidal bacterium Bacillus sphaericus C3-41 and comparison with those of closely related Bacillus species.</title>
        <authorList>
            <person name="Hu X."/>
            <person name="Fan W."/>
            <person name="Han B."/>
            <person name="Liu H."/>
            <person name="Zheng D."/>
            <person name="Li Q."/>
            <person name="Dong W."/>
            <person name="Yan J."/>
            <person name="Gao M."/>
            <person name="Berry C."/>
            <person name="Yuan Z."/>
        </authorList>
    </citation>
    <scope>NUCLEOTIDE SEQUENCE [LARGE SCALE GENOMIC DNA]</scope>
    <source>
        <strain evidence="2 3">C3-41</strain>
    </source>
</reference>
<accession>B1HQS1</accession>
<organism evidence="2 3">
    <name type="scientific">Lysinibacillus sphaericus (strain C3-41)</name>
    <dbReference type="NCBI Taxonomy" id="444177"/>
    <lineage>
        <taxon>Bacteria</taxon>
        <taxon>Bacillati</taxon>
        <taxon>Bacillota</taxon>
        <taxon>Bacilli</taxon>
        <taxon>Bacillales</taxon>
        <taxon>Bacillaceae</taxon>
        <taxon>Lysinibacillus</taxon>
    </lineage>
</organism>
<dbReference type="EnsemblBacteria" id="ACA40808">
    <property type="protein sequence ID" value="ACA40808"/>
    <property type="gene ID" value="Bsph_3308"/>
</dbReference>
<dbReference type="HOGENOM" id="CLU_3312325_0_0_9"/>